<dbReference type="InterPro" id="IPR000688">
    <property type="entry name" value="HypA/HybF"/>
</dbReference>
<evidence type="ECO:0000313" key="4">
    <source>
        <dbReference type="EMBL" id="AUX24243.1"/>
    </source>
</evidence>
<dbReference type="OrthoDB" id="288014at2"/>
<protein>
    <recommendedName>
        <fullName evidence="6">Hydrogenase nickel incorporation protein HypA</fullName>
    </recommendedName>
</protein>
<organism evidence="4 5">
    <name type="scientific">Sorangium cellulosum</name>
    <name type="common">Polyangium cellulosum</name>
    <dbReference type="NCBI Taxonomy" id="56"/>
    <lineage>
        <taxon>Bacteria</taxon>
        <taxon>Pseudomonadati</taxon>
        <taxon>Myxococcota</taxon>
        <taxon>Polyangia</taxon>
        <taxon>Polyangiales</taxon>
        <taxon>Polyangiaceae</taxon>
        <taxon>Sorangium</taxon>
    </lineage>
</organism>
<sequence length="88" mass="9302">MHEHGLIQRLLARALAEAERRGGRLRGVHVRLGALASATPEHFREDFEHVRAELSAGDVALHVEVAPERPAGVELVSIDVAGAAGPAG</sequence>
<keyword evidence="2" id="KW-0479">Metal-binding</keyword>
<evidence type="ECO:0000256" key="3">
    <source>
        <dbReference type="ARBA" id="ARBA00022833"/>
    </source>
</evidence>
<dbReference type="GO" id="GO:0016151">
    <property type="term" value="F:nickel cation binding"/>
    <property type="evidence" value="ECO:0007669"/>
    <property type="project" value="InterPro"/>
</dbReference>
<dbReference type="GO" id="GO:0051604">
    <property type="term" value="P:protein maturation"/>
    <property type="evidence" value="ECO:0007669"/>
    <property type="project" value="InterPro"/>
</dbReference>
<dbReference type="Gene3D" id="3.30.2320.50">
    <property type="match status" value="1"/>
</dbReference>
<keyword evidence="1" id="KW-0533">Nickel</keyword>
<gene>
    <name evidence="4" type="ORF">SOCEGT47_047800</name>
</gene>
<name>A0A4P2Q5K2_SORCE</name>
<reference evidence="4 5" key="1">
    <citation type="submission" date="2015-09" db="EMBL/GenBank/DDBJ databases">
        <title>Sorangium comparison.</title>
        <authorList>
            <person name="Zaburannyi N."/>
            <person name="Bunk B."/>
            <person name="Overmann J."/>
            <person name="Mueller R."/>
        </authorList>
    </citation>
    <scope>NUCLEOTIDE SEQUENCE [LARGE SCALE GENOMIC DNA]</scope>
    <source>
        <strain evidence="4 5">So ceGT47</strain>
    </source>
</reference>
<dbReference type="EMBL" id="CP012670">
    <property type="protein sequence ID" value="AUX24243.1"/>
    <property type="molecule type" value="Genomic_DNA"/>
</dbReference>
<evidence type="ECO:0000313" key="5">
    <source>
        <dbReference type="Proteomes" id="UP000295781"/>
    </source>
</evidence>
<dbReference type="RefSeq" id="WP_129349994.1">
    <property type="nucleotide sequence ID" value="NZ_CP012670.1"/>
</dbReference>
<proteinExistence type="predicted"/>
<dbReference type="Pfam" id="PF01155">
    <property type="entry name" value="HypA"/>
    <property type="match status" value="1"/>
</dbReference>
<evidence type="ECO:0000256" key="2">
    <source>
        <dbReference type="ARBA" id="ARBA00022723"/>
    </source>
</evidence>
<dbReference type="Proteomes" id="UP000295781">
    <property type="component" value="Chromosome"/>
</dbReference>
<evidence type="ECO:0000256" key="1">
    <source>
        <dbReference type="ARBA" id="ARBA00022596"/>
    </source>
</evidence>
<keyword evidence="3" id="KW-0862">Zinc</keyword>
<evidence type="ECO:0008006" key="6">
    <source>
        <dbReference type="Google" id="ProtNLM"/>
    </source>
</evidence>
<dbReference type="AlphaFoldDB" id="A0A4P2Q5K2"/>
<accession>A0A4P2Q5K2</accession>